<dbReference type="SUPFAM" id="SSF52242">
    <property type="entry name" value="Cobalamin (vitamin B12)-binding domain"/>
    <property type="match status" value="1"/>
</dbReference>
<keyword evidence="6" id="KW-0170">Cobalt</keyword>
<dbReference type="eggNOG" id="COG2185">
    <property type="taxonomic scope" value="Bacteria"/>
</dbReference>
<dbReference type="STRING" id="1122207.MUS1_05755"/>
<dbReference type="Gene3D" id="3.20.20.240">
    <property type="entry name" value="Methylmalonyl-CoA mutase"/>
    <property type="match status" value="1"/>
</dbReference>
<sequence>MNISPLKLIKGVYVSVPETSKKWRHSHGEVPFVRGAYREMYQRKPWTIRQYAGFETALETNAFFKRSLAEGQTGLSVAFDLPTHLGFDSDHELAQADVGRTGVAIDSVEDMLVLFDGIDLSKVSVSMTMNGAVLPIMACFIVAAGEQGVPLEQLTGTIQNDILKEYIARNTYIHSPDFSLDVVADVVAYCADKMPRFNSISISGYHFQEAGATPELELALTMANARAYLTHFQQRGIDIESVAKRLSFFFCVGMDFYKEIAKLRAARLLWSELLEEFGVQASSAKRLKMHCQTSGSSLTEMSPLNNIVRTTIEAMAGVFGGTQSLHTNSYDEAVSLPSDQASKVALDTQLVLLNETGISDVVDPWGGSYMMETATQNIIDYAHQIQQEIDEQGGVRSLVETGELTAFIHQHALQAAIAEENQDKIIIGKKSDLATSSSATQNESIAAFSKKEKKTINAEKTLSQQTQKMARLKLKRNNQSVQKALDELKTAACNKQNLMPFVITAIRLRATVGECIQALTDEQARYSKPETIKQASFKQSLDVKTVEAFQILSDQIGRKLRFLVAKVGLDGHDRGAKVIVSLLNDLEIEVDYLPVFSTTDDIIKADLRQHYDCIGLSVLSGAQQSFVSTLLASLRGDCPLVLGGVIPIDEENLFEQLNVDCVFTARHSLNDIALALYRVLSTRLSDDLTLPSFRAHYKEVQNEVSESI</sequence>
<name>X7E1H8_9GAMM</name>
<evidence type="ECO:0000256" key="2">
    <source>
        <dbReference type="ARBA" id="ARBA00008465"/>
    </source>
</evidence>
<evidence type="ECO:0000313" key="8">
    <source>
        <dbReference type="EMBL" id="ETX09822.1"/>
    </source>
</evidence>
<dbReference type="NCBIfam" id="TIGR00641">
    <property type="entry name" value="acid_CoA_mut_N"/>
    <property type="match status" value="1"/>
</dbReference>
<evidence type="ECO:0000313" key="9">
    <source>
        <dbReference type="Proteomes" id="UP000054058"/>
    </source>
</evidence>
<feature type="domain" description="B12-binding" evidence="7">
    <location>
        <begin position="559"/>
        <end position="683"/>
    </location>
</feature>
<dbReference type="GO" id="GO:0005737">
    <property type="term" value="C:cytoplasm"/>
    <property type="evidence" value="ECO:0007669"/>
    <property type="project" value="TreeGrafter"/>
</dbReference>
<dbReference type="NCBIfam" id="TIGR00640">
    <property type="entry name" value="acid_CoA_mut_C"/>
    <property type="match status" value="1"/>
</dbReference>
<dbReference type="InterPro" id="IPR016176">
    <property type="entry name" value="Cbl-dep_enz_cat"/>
</dbReference>
<evidence type="ECO:0000256" key="5">
    <source>
        <dbReference type="ARBA" id="ARBA00023235"/>
    </source>
</evidence>
<comment type="similarity">
    <text evidence="2">Belongs to the methylmalonyl-CoA mutase family.</text>
</comment>
<evidence type="ECO:0000256" key="3">
    <source>
        <dbReference type="ARBA" id="ARBA00022628"/>
    </source>
</evidence>
<evidence type="ECO:0000256" key="4">
    <source>
        <dbReference type="ARBA" id="ARBA00022723"/>
    </source>
</evidence>
<keyword evidence="3" id="KW-0846">Cobalamin</keyword>
<dbReference type="GO" id="GO:0004494">
    <property type="term" value="F:methylmalonyl-CoA mutase activity"/>
    <property type="evidence" value="ECO:0007669"/>
    <property type="project" value="UniProtKB-EC"/>
</dbReference>
<evidence type="ECO:0000256" key="1">
    <source>
        <dbReference type="ARBA" id="ARBA00001922"/>
    </source>
</evidence>
<dbReference type="PANTHER" id="PTHR48101:SF4">
    <property type="entry name" value="METHYLMALONYL-COA MUTASE, MITOCHONDRIAL"/>
    <property type="match status" value="1"/>
</dbReference>
<dbReference type="Gene3D" id="3.40.50.280">
    <property type="entry name" value="Cobalamin-binding domain"/>
    <property type="match status" value="1"/>
</dbReference>
<dbReference type="PROSITE" id="PS51332">
    <property type="entry name" value="B12_BINDING"/>
    <property type="match status" value="1"/>
</dbReference>
<proteinExistence type="inferred from homology"/>
<accession>X7E1H8</accession>
<keyword evidence="5 8" id="KW-0413">Isomerase</keyword>
<dbReference type="PANTHER" id="PTHR48101">
    <property type="entry name" value="METHYLMALONYL-COA MUTASE, MITOCHONDRIAL-RELATED"/>
    <property type="match status" value="1"/>
</dbReference>
<dbReference type="RefSeq" id="WP_051436285.1">
    <property type="nucleotide sequence ID" value="NZ_JAMB01000014.1"/>
</dbReference>
<comment type="caution">
    <text evidence="8">The sequence shown here is derived from an EMBL/GenBank/DDBJ whole genome shotgun (WGS) entry which is preliminary data.</text>
</comment>
<dbReference type="EMBL" id="JAMB01000014">
    <property type="protein sequence ID" value="ETX09822.1"/>
    <property type="molecule type" value="Genomic_DNA"/>
</dbReference>
<dbReference type="OrthoDB" id="9762378at2"/>
<dbReference type="InterPro" id="IPR036724">
    <property type="entry name" value="Cobalamin-bd_sf"/>
</dbReference>
<dbReference type="Pfam" id="PF01642">
    <property type="entry name" value="MM_CoA_mutase"/>
    <property type="match status" value="1"/>
</dbReference>
<dbReference type="InterPro" id="IPR006158">
    <property type="entry name" value="Cobalamin-bd"/>
</dbReference>
<keyword evidence="4" id="KW-0479">Metal-binding</keyword>
<evidence type="ECO:0000256" key="6">
    <source>
        <dbReference type="ARBA" id="ARBA00023285"/>
    </source>
</evidence>
<dbReference type="GO" id="GO:0031419">
    <property type="term" value="F:cobalamin binding"/>
    <property type="evidence" value="ECO:0007669"/>
    <property type="project" value="UniProtKB-KW"/>
</dbReference>
<dbReference type="InterPro" id="IPR006159">
    <property type="entry name" value="Acid_CoA_mut_C"/>
</dbReference>
<evidence type="ECO:0000259" key="7">
    <source>
        <dbReference type="PROSITE" id="PS51332"/>
    </source>
</evidence>
<dbReference type="AlphaFoldDB" id="X7E1H8"/>
<dbReference type="InterPro" id="IPR006098">
    <property type="entry name" value="MMCoA_mutase_a_cat"/>
</dbReference>
<dbReference type="GO" id="GO:0019678">
    <property type="term" value="P:propionate metabolic process, methylmalonyl pathway"/>
    <property type="evidence" value="ECO:0007669"/>
    <property type="project" value="TreeGrafter"/>
</dbReference>
<dbReference type="Pfam" id="PF02310">
    <property type="entry name" value="B12-binding"/>
    <property type="match status" value="1"/>
</dbReference>
<protein>
    <submittedName>
        <fullName evidence="8">Methylmalonyl-CoA mutase</fullName>
        <ecNumber evidence="8">5.4.99.2</ecNumber>
    </submittedName>
</protein>
<organism evidence="8 9">
    <name type="scientific">Marinomonas ushuaiensis DSM 15871</name>
    <dbReference type="NCBI Taxonomy" id="1122207"/>
    <lineage>
        <taxon>Bacteria</taxon>
        <taxon>Pseudomonadati</taxon>
        <taxon>Pseudomonadota</taxon>
        <taxon>Gammaproteobacteria</taxon>
        <taxon>Oceanospirillales</taxon>
        <taxon>Oceanospirillaceae</taxon>
        <taxon>Marinomonas</taxon>
    </lineage>
</organism>
<dbReference type="Proteomes" id="UP000054058">
    <property type="component" value="Unassembled WGS sequence"/>
</dbReference>
<reference evidence="8 9" key="1">
    <citation type="submission" date="2014-01" db="EMBL/GenBank/DDBJ databases">
        <title>Marinomonas ushuaiensis DSM 15871 Genome Sequencing.</title>
        <authorList>
            <person name="Lai Q."/>
            <person name="Shao Z.S."/>
        </authorList>
    </citation>
    <scope>NUCLEOTIDE SEQUENCE [LARGE SCALE GENOMIC DNA]</scope>
    <source>
        <strain evidence="8 9">DSM 15871</strain>
    </source>
</reference>
<comment type="cofactor">
    <cofactor evidence="1">
        <name>adenosylcob(III)alamin</name>
        <dbReference type="ChEBI" id="CHEBI:18408"/>
    </cofactor>
</comment>
<keyword evidence="9" id="KW-1185">Reference proteome</keyword>
<gene>
    <name evidence="8" type="ORF">MUS1_05755</name>
</gene>
<dbReference type="EC" id="5.4.99.2" evidence="8"/>
<dbReference type="InterPro" id="IPR006099">
    <property type="entry name" value="MeMalonylCoA_mutase_a/b_cat"/>
</dbReference>
<dbReference type="PATRIC" id="fig|1122207.3.peg.2770"/>
<dbReference type="GO" id="GO:0046872">
    <property type="term" value="F:metal ion binding"/>
    <property type="evidence" value="ECO:0007669"/>
    <property type="project" value="UniProtKB-KW"/>
</dbReference>
<dbReference type="SUPFAM" id="SSF51703">
    <property type="entry name" value="Cobalamin (vitamin B12)-dependent enzymes"/>
    <property type="match status" value="1"/>
</dbReference>